<dbReference type="PROSITE" id="PS51253">
    <property type="entry name" value="HTH_CENPB"/>
    <property type="match status" value="1"/>
</dbReference>
<feature type="domain" description="HTH CENPB-type" evidence="2">
    <location>
        <begin position="1"/>
        <end position="60"/>
    </location>
</feature>
<evidence type="ECO:0000313" key="4">
    <source>
        <dbReference type="Proteomes" id="UP000762676"/>
    </source>
</evidence>
<accession>A0AAV4HII1</accession>
<dbReference type="GO" id="GO:0003677">
    <property type="term" value="F:DNA binding"/>
    <property type="evidence" value="ECO:0007669"/>
    <property type="project" value="UniProtKB-KW"/>
</dbReference>
<dbReference type="GO" id="GO:0005634">
    <property type="term" value="C:nucleus"/>
    <property type="evidence" value="ECO:0007669"/>
    <property type="project" value="TreeGrafter"/>
</dbReference>
<organism evidence="3 4">
    <name type="scientific">Elysia marginata</name>
    <dbReference type="NCBI Taxonomy" id="1093978"/>
    <lineage>
        <taxon>Eukaryota</taxon>
        <taxon>Metazoa</taxon>
        <taxon>Spiralia</taxon>
        <taxon>Lophotrochozoa</taxon>
        <taxon>Mollusca</taxon>
        <taxon>Gastropoda</taxon>
        <taxon>Heterobranchia</taxon>
        <taxon>Euthyneura</taxon>
        <taxon>Panpulmonata</taxon>
        <taxon>Sacoglossa</taxon>
        <taxon>Placobranchoidea</taxon>
        <taxon>Plakobranchidae</taxon>
        <taxon>Elysia</taxon>
    </lineage>
</organism>
<dbReference type="InterPro" id="IPR050863">
    <property type="entry name" value="CenT-Element_Derived"/>
</dbReference>
<name>A0AAV4HII1_9GAST</name>
<dbReference type="PANTHER" id="PTHR19303">
    <property type="entry name" value="TRANSPOSON"/>
    <property type="match status" value="1"/>
</dbReference>
<gene>
    <name evidence="3" type="ORF">ElyMa_004490300</name>
</gene>
<dbReference type="PANTHER" id="PTHR19303:SF73">
    <property type="entry name" value="PROTEIN PDC2"/>
    <property type="match status" value="1"/>
</dbReference>
<dbReference type="EMBL" id="BMAT01009076">
    <property type="protein sequence ID" value="GFR97987.1"/>
    <property type="molecule type" value="Genomic_DNA"/>
</dbReference>
<sequence length="239" mass="27083">MKELVHKWFVDATRQRINVTGPMMQEKALQFATDLGITTFVASKGWLQSFVKCNNLAFGKLCGESGDVDGDVVTAWKERLPKLIEGYDERDIFNMDESGLFFKTSADKSFYIKGEKCGSGKNSKERITISLCANLLGEKEELVVIGKSARPRAFGSLNISDLPVIYKNSRKAWMTTEILTHWLMGFNEKMKQQNRHVLLFLDNASAHPTKQFINVKLQFFPANTTSVLQPYIEKHSFAT</sequence>
<proteinExistence type="predicted"/>
<comment type="caution">
    <text evidence="3">The sequence shown here is derived from an EMBL/GenBank/DDBJ whole genome shotgun (WGS) entry which is preliminary data.</text>
</comment>
<evidence type="ECO:0000256" key="1">
    <source>
        <dbReference type="ARBA" id="ARBA00023125"/>
    </source>
</evidence>
<dbReference type="AlphaFoldDB" id="A0AAV4HII1"/>
<keyword evidence="1" id="KW-0238">DNA-binding</keyword>
<reference evidence="3 4" key="1">
    <citation type="journal article" date="2021" name="Elife">
        <title>Chloroplast acquisition without the gene transfer in kleptoplastic sea slugs, Plakobranchus ocellatus.</title>
        <authorList>
            <person name="Maeda T."/>
            <person name="Takahashi S."/>
            <person name="Yoshida T."/>
            <person name="Shimamura S."/>
            <person name="Takaki Y."/>
            <person name="Nagai Y."/>
            <person name="Toyoda A."/>
            <person name="Suzuki Y."/>
            <person name="Arimoto A."/>
            <person name="Ishii H."/>
            <person name="Satoh N."/>
            <person name="Nishiyama T."/>
            <person name="Hasebe M."/>
            <person name="Maruyama T."/>
            <person name="Minagawa J."/>
            <person name="Obokata J."/>
            <person name="Shigenobu S."/>
        </authorList>
    </citation>
    <scope>NUCLEOTIDE SEQUENCE [LARGE SCALE GENOMIC DNA]</scope>
</reference>
<dbReference type="SMART" id="SM00674">
    <property type="entry name" value="CENPB"/>
    <property type="match status" value="1"/>
</dbReference>
<dbReference type="Gene3D" id="1.10.10.60">
    <property type="entry name" value="Homeodomain-like"/>
    <property type="match status" value="1"/>
</dbReference>
<keyword evidence="4" id="KW-1185">Reference proteome</keyword>
<dbReference type="InterPro" id="IPR009057">
    <property type="entry name" value="Homeodomain-like_sf"/>
</dbReference>
<dbReference type="InterPro" id="IPR006600">
    <property type="entry name" value="HTH_CenpB_DNA-bd_dom"/>
</dbReference>
<protein>
    <submittedName>
        <fullName evidence="3">Tigger transposable element-derived protein 6</fullName>
    </submittedName>
</protein>
<dbReference type="Pfam" id="PF03184">
    <property type="entry name" value="DDE_1"/>
    <property type="match status" value="1"/>
</dbReference>
<evidence type="ECO:0000313" key="3">
    <source>
        <dbReference type="EMBL" id="GFR97987.1"/>
    </source>
</evidence>
<dbReference type="Proteomes" id="UP000762676">
    <property type="component" value="Unassembled WGS sequence"/>
</dbReference>
<dbReference type="Pfam" id="PF03221">
    <property type="entry name" value="HTH_Tnp_Tc5"/>
    <property type="match status" value="1"/>
</dbReference>
<dbReference type="SUPFAM" id="SSF46689">
    <property type="entry name" value="Homeodomain-like"/>
    <property type="match status" value="1"/>
</dbReference>
<evidence type="ECO:0000259" key="2">
    <source>
        <dbReference type="PROSITE" id="PS51253"/>
    </source>
</evidence>
<dbReference type="InterPro" id="IPR004875">
    <property type="entry name" value="DDE_SF_endonuclease_dom"/>
</dbReference>